<keyword evidence="2" id="KW-1185">Reference proteome</keyword>
<protein>
    <submittedName>
        <fullName evidence="1">Uncharacterized protein</fullName>
    </submittedName>
</protein>
<evidence type="ECO:0000313" key="1">
    <source>
        <dbReference type="EMBL" id="SFP65740.1"/>
    </source>
</evidence>
<dbReference type="OrthoDB" id="6004232at2"/>
<proteinExistence type="predicted"/>
<dbReference type="Proteomes" id="UP000199031">
    <property type="component" value="Unassembled WGS sequence"/>
</dbReference>
<accession>A0A1I5S4T3</accession>
<gene>
    <name evidence="1" type="ORF">SAMN05444277_101583</name>
</gene>
<reference evidence="1 2" key="1">
    <citation type="submission" date="2016-10" db="EMBL/GenBank/DDBJ databases">
        <authorList>
            <person name="de Groot N.N."/>
        </authorList>
    </citation>
    <scope>NUCLEOTIDE SEQUENCE [LARGE SCALE GENOMIC DNA]</scope>
    <source>
        <strain evidence="1 2">DSM 28286</strain>
    </source>
</reference>
<evidence type="ECO:0000313" key="2">
    <source>
        <dbReference type="Proteomes" id="UP000199031"/>
    </source>
</evidence>
<sequence>MQTQTKGKLHIRIAVYGLKVVTNNIAALIRDGNPQTLNFIVNNKEIGEDGWPGQKKSITIMYCYDDGPLFIAAARENEVLTVGIKEFERSNSAPRQTPVHEQRLSVLGATYGPDDVTYKIKTLISPFNTLSFKADNFTFGDSWYGVAKTLIIILGFGKDVMRVEMFVEREQCYIDLKDFSLSNYTVMIA</sequence>
<dbReference type="RefSeq" id="WP_090654291.1">
    <property type="nucleotide sequence ID" value="NZ_FOXQ01000001.1"/>
</dbReference>
<dbReference type="AlphaFoldDB" id="A0A1I5S4T3"/>
<organism evidence="1 2">
    <name type="scientific">Parafilimonas terrae</name>
    <dbReference type="NCBI Taxonomy" id="1465490"/>
    <lineage>
        <taxon>Bacteria</taxon>
        <taxon>Pseudomonadati</taxon>
        <taxon>Bacteroidota</taxon>
        <taxon>Chitinophagia</taxon>
        <taxon>Chitinophagales</taxon>
        <taxon>Chitinophagaceae</taxon>
        <taxon>Parafilimonas</taxon>
    </lineage>
</organism>
<dbReference type="EMBL" id="FOXQ01000001">
    <property type="protein sequence ID" value="SFP65740.1"/>
    <property type="molecule type" value="Genomic_DNA"/>
</dbReference>
<name>A0A1I5S4T3_9BACT</name>